<feature type="domain" description="AGC-kinase C-terminal" evidence="12">
    <location>
        <begin position="506"/>
        <end position="530"/>
    </location>
</feature>
<evidence type="ECO:0000256" key="9">
    <source>
        <dbReference type="ARBA" id="ARBA00048679"/>
    </source>
</evidence>
<dbReference type="FunFam" id="1.10.510.10:FF:000024">
    <property type="entry name" value="Probable serine/threonine-protein kinase cot-1"/>
    <property type="match status" value="1"/>
</dbReference>
<dbReference type="InterPro" id="IPR000719">
    <property type="entry name" value="Prot_kinase_dom"/>
</dbReference>
<dbReference type="GO" id="GO:0004674">
    <property type="term" value="F:protein serine/threonine kinase activity"/>
    <property type="evidence" value="ECO:0007669"/>
    <property type="project" value="UniProtKB-KW"/>
</dbReference>
<evidence type="ECO:0000256" key="7">
    <source>
        <dbReference type="ARBA" id="ARBA00022840"/>
    </source>
</evidence>
<dbReference type="Gene3D" id="1.10.510.10">
    <property type="entry name" value="Transferase(Phosphotransferase) domain 1"/>
    <property type="match status" value="1"/>
</dbReference>
<reference evidence="13" key="1">
    <citation type="submission" date="2020-11" db="EMBL/GenBank/DDBJ databases">
        <authorList>
            <consortium name="DOE Joint Genome Institute"/>
            <person name="Ahrendt S."/>
            <person name="Riley R."/>
            <person name="Andreopoulos W."/>
            <person name="Labutti K."/>
            <person name="Pangilinan J."/>
            <person name="Ruiz-Duenas F.J."/>
            <person name="Barrasa J.M."/>
            <person name="Sanchez-Garcia M."/>
            <person name="Camarero S."/>
            <person name="Miyauchi S."/>
            <person name="Serrano A."/>
            <person name="Linde D."/>
            <person name="Babiker R."/>
            <person name="Drula E."/>
            <person name="Ayuso-Fernandez I."/>
            <person name="Pacheco R."/>
            <person name="Padilla G."/>
            <person name="Ferreira P."/>
            <person name="Barriuso J."/>
            <person name="Kellner H."/>
            <person name="Castanera R."/>
            <person name="Alfaro M."/>
            <person name="Ramirez L."/>
            <person name="Pisabarro A.G."/>
            <person name="Kuo A."/>
            <person name="Tritt A."/>
            <person name="Lipzen A."/>
            <person name="He G."/>
            <person name="Yan M."/>
            <person name="Ng V."/>
            <person name="Cullen D."/>
            <person name="Martin F."/>
            <person name="Rosso M.-N."/>
            <person name="Henrissat B."/>
            <person name="Hibbett D."/>
            <person name="Martinez A.T."/>
            <person name="Grigoriev I.V."/>
        </authorList>
    </citation>
    <scope>NUCLEOTIDE SEQUENCE</scope>
    <source>
        <strain evidence="13">CIRM-BRFM 674</strain>
    </source>
</reference>
<dbReference type="InterPro" id="IPR011009">
    <property type="entry name" value="Kinase-like_dom_sf"/>
</dbReference>
<dbReference type="PANTHER" id="PTHR24351">
    <property type="entry name" value="RIBOSOMAL PROTEIN S6 KINASE"/>
    <property type="match status" value="1"/>
</dbReference>
<dbReference type="AlphaFoldDB" id="A0A9P5ZD02"/>
<dbReference type="GO" id="GO:0005524">
    <property type="term" value="F:ATP binding"/>
    <property type="evidence" value="ECO:0007669"/>
    <property type="project" value="UniProtKB-UniRule"/>
</dbReference>
<evidence type="ECO:0000256" key="1">
    <source>
        <dbReference type="ARBA" id="ARBA00012513"/>
    </source>
</evidence>
<comment type="catalytic activity">
    <reaction evidence="9">
        <text>L-seryl-[protein] + ATP = O-phospho-L-seryl-[protein] + ADP + H(+)</text>
        <dbReference type="Rhea" id="RHEA:17989"/>
        <dbReference type="Rhea" id="RHEA-COMP:9863"/>
        <dbReference type="Rhea" id="RHEA-COMP:11604"/>
        <dbReference type="ChEBI" id="CHEBI:15378"/>
        <dbReference type="ChEBI" id="CHEBI:29999"/>
        <dbReference type="ChEBI" id="CHEBI:30616"/>
        <dbReference type="ChEBI" id="CHEBI:83421"/>
        <dbReference type="ChEBI" id="CHEBI:456216"/>
        <dbReference type="EC" id="2.7.11.1"/>
    </reaction>
</comment>
<dbReference type="PROSITE" id="PS00108">
    <property type="entry name" value="PROTEIN_KINASE_ST"/>
    <property type="match status" value="1"/>
</dbReference>
<organism evidence="13 14">
    <name type="scientific">Pholiota conissans</name>
    <dbReference type="NCBI Taxonomy" id="109636"/>
    <lineage>
        <taxon>Eukaryota</taxon>
        <taxon>Fungi</taxon>
        <taxon>Dikarya</taxon>
        <taxon>Basidiomycota</taxon>
        <taxon>Agaricomycotina</taxon>
        <taxon>Agaricomycetes</taxon>
        <taxon>Agaricomycetidae</taxon>
        <taxon>Agaricales</taxon>
        <taxon>Agaricineae</taxon>
        <taxon>Strophariaceae</taxon>
        <taxon>Pholiota</taxon>
    </lineage>
</organism>
<sequence length="530" mass="59730">MLGDNPLADRTNTPYQTLRVASVPSSHGTRHLRGSKHMVKLRDEDRVSRILAPALKGIFAKRTLTKRVPVPPKVPSFATTYLLGVYVTPPETHGISGQKILAVLLTCTLDNEGGILMVISTRVLVCFPILENLARRLCFLDSRTPIPPRPRLYVLNLIFCLYLEPLGNSLLPSAGLLLPLLHYPGSNNRAYSTFRFLKYTGPKRLRCSRKILLDQEGYQITHIGQGAFAVISRVLYRPTGDVRVMKRITFDDSGLAKYLAKNEVDALRAMSGNIWFPPLLNEFSEGGQFVITMPYYRRGDLAGYIEHKRHLGREVAQFYSAQLILAIQSLHKVGIIHRDIKPDNIFLDEAGHLVLADFGLAENIAQYEGGEAAMVKFPLWLDARAKGGDNFPLLWFDEHNPLSMCGIAGTFWYTAPEVFRKEQYSFGVDYWSVGVIYHELITGHIPFNHFKPYPENKYPVLDFRTKPGQLKDIAPWEEQVLSELLAAYPTGRPQTVTDIKNNRIFRGVDWVRMAQKGIPPPALPPLLVEG</sequence>
<comment type="catalytic activity">
    <reaction evidence="8">
        <text>L-threonyl-[protein] + ATP = O-phospho-L-threonyl-[protein] + ADP + H(+)</text>
        <dbReference type="Rhea" id="RHEA:46608"/>
        <dbReference type="Rhea" id="RHEA-COMP:11060"/>
        <dbReference type="Rhea" id="RHEA-COMP:11605"/>
        <dbReference type="ChEBI" id="CHEBI:15378"/>
        <dbReference type="ChEBI" id="CHEBI:30013"/>
        <dbReference type="ChEBI" id="CHEBI:30616"/>
        <dbReference type="ChEBI" id="CHEBI:61977"/>
        <dbReference type="ChEBI" id="CHEBI:456216"/>
        <dbReference type="EC" id="2.7.11.1"/>
    </reaction>
</comment>
<evidence type="ECO:0000256" key="2">
    <source>
        <dbReference type="ARBA" id="ARBA00022527"/>
    </source>
</evidence>
<keyword evidence="2" id="KW-0723">Serine/threonine-protein kinase</keyword>
<protein>
    <recommendedName>
        <fullName evidence="1">non-specific serine/threonine protein kinase</fullName>
        <ecNumber evidence="1">2.7.11.1</ecNumber>
    </recommendedName>
</protein>
<keyword evidence="7 10" id="KW-0067">ATP-binding</keyword>
<dbReference type="PROSITE" id="PS50011">
    <property type="entry name" value="PROTEIN_KINASE_DOM"/>
    <property type="match status" value="1"/>
</dbReference>
<keyword evidence="14" id="KW-1185">Reference proteome</keyword>
<dbReference type="EMBL" id="MU155133">
    <property type="protein sequence ID" value="KAF9485808.1"/>
    <property type="molecule type" value="Genomic_DNA"/>
</dbReference>
<evidence type="ECO:0000259" key="12">
    <source>
        <dbReference type="PROSITE" id="PS51285"/>
    </source>
</evidence>
<evidence type="ECO:0000256" key="5">
    <source>
        <dbReference type="ARBA" id="ARBA00022741"/>
    </source>
</evidence>
<keyword evidence="4" id="KW-0808">Transferase</keyword>
<dbReference type="Gene3D" id="3.30.200.20">
    <property type="entry name" value="Phosphorylase Kinase, domain 1"/>
    <property type="match status" value="1"/>
</dbReference>
<dbReference type="Proteomes" id="UP000807469">
    <property type="component" value="Unassembled WGS sequence"/>
</dbReference>
<evidence type="ECO:0000313" key="14">
    <source>
        <dbReference type="Proteomes" id="UP000807469"/>
    </source>
</evidence>
<evidence type="ECO:0000256" key="3">
    <source>
        <dbReference type="ARBA" id="ARBA00022553"/>
    </source>
</evidence>
<evidence type="ECO:0000256" key="4">
    <source>
        <dbReference type="ARBA" id="ARBA00022679"/>
    </source>
</evidence>
<accession>A0A9P5ZD02</accession>
<dbReference type="InterPro" id="IPR017441">
    <property type="entry name" value="Protein_kinase_ATP_BS"/>
</dbReference>
<dbReference type="GO" id="GO:0007010">
    <property type="term" value="P:cytoskeleton organization"/>
    <property type="evidence" value="ECO:0007669"/>
    <property type="project" value="UniProtKB-ARBA"/>
</dbReference>
<dbReference type="InterPro" id="IPR000961">
    <property type="entry name" value="AGC-kinase_C"/>
</dbReference>
<feature type="domain" description="Protein kinase" evidence="11">
    <location>
        <begin position="217"/>
        <end position="505"/>
    </location>
</feature>
<keyword evidence="3" id="KW-0597">Phosphoprotein</keyword>
<dbReference type="Pfam" id="PF00069">
    <property type="entry name" value="Pkinase"/>
    <property type="match status" value="1"/>
</dbReference>
<feature type="binding site" evidence="10">
    <location>
        <position position="246"/>
    </location>
    <ligand>
        <name>ATP</name>
        <dbReference type="ChEBI" id="CHEBI:30616"/>
    </ligand>
</feature>
<comment type="caution">
    <text evidence="13">The sequence shown here is derived from an EMBL/GenBank/DDBJ whole genome shotgun (WGS) entry which is preliminary data.</text>
</comment>
<dbReference type="InterPro" id="IPR008271">
    <property type="entry name" value="Ser/Thr_kinase_AS"/>
</dbReference>
<dbReference type="PROSITE" id="PS51285">
    <property type="entry name" value="AGC_KINASE_CTER"/>
    <property type="match status" value="1"/>
</dbReference>
<dbReference type="OrthoDB" id="4062651at2759"/>
<evidence type="ECO:0000256" key="10">
    <source>
        <dbReference type="PROSITE-ProRule" id="PRU10141"/>
    </source>
</evidence>
<dbReference type="SMART" id="SM00220">
    <property type="entry name" value="S_TKc"/>
    <property type="match status" value="1"/>
</dbReference>
<dbReference type="EC" id="2.7.11.1" evidence="1"/>
<proteinExistence type="predicted"/>
<dbReference type="PROSITE" id="PS00107">
    <property type="entry name" value="PROTEIN_KINASE_ATP"/>
    <property type="match status" value="1"/>
</dbReference>
<dbReference type="SUPFAM" id="SSF56112">
    <property type="entry name" value="Protein kinase-like (PK-like)"/>
    <property type="match status" value="1"/>
</dbReference>
<evidence type="ECO:0000259" key="11">
    <source>
        <dbReference type="PROSITE" id="PS50011"/>
    </source>
</evidence>
<keyword evidence="6 13" id="KW-0418">Kinase</keyword>
<name>A0A9P5ZD02_9AGAR</name>
<evidence type="ECO:0000313" key="13">
    <source>
        <dbReference type="EMBL" id="KAF9485808.1"/>
    </source>
</evidence>
<gene>
    <name evidence="13" type="ORF">BDN70DRAFT_988448</name>
</gene>
<evidence type="ECO:0000256" key="6">
    <source>
        <dbReference type="ARBA" id="ARBA00022777"/>
    </source>
</evidence>
<keyword evidence="5 10" id="KW-0547">Nucleotide-binding</keyword>
<evidence type="ECO:0000256" key="8">
    <source>
        <dbReference type="ARBA" id="ARBA00047899"/>
    </source>
</evidence>